<dbReference type="Gene3D" id="3.60.40.10">
    <property type="entry name" value="PPM-type phosphatase domain"/>
    <property type="match status" value="1"/>
</dbReference>
<name>A0A7C9P2B8_9PROT</name>
<feature type="region of interest" description="Disordered" evidence="1">
    <location>
        <begin position="60"/>
        <end position="140"/>
    </location>
</feature>
<feature type="domain" description="PPM-type phosphatase" evidence="2">
    <location>
        <begin position="306"/>
        <end position="543"/>
    </location>
</feature>
<accession>A0A7C9P2B8</accession>
<proteinExistence type="predicted"/>
<dbReference type="EMBL" id="JAAFGW010000003">
    <property type="protein sequence ID" value="NDP46846.1"/>
    <property type="molecule type" value="Genomic_DNA"/>
</dbReference>
<evidence type="ECO:0000313" key="4">
    <source>
        <dbReference type="Proteomes" id="UP000483432"/>
    </source>
</evidence>
<evidence type="ECO:0000256" key="1">
    <source>
        <dbReference type="SAM" id="MobiDB-lite"/>
    </source>
</evidence>
<feature type="compositionally biased region" description="Pro residues" evidence="1">
    <location>
        <begin position="125"/>
        <end position="134"/>
    </location>
</feature>
<dbReference type="SUPFAM" id="SSF81606">
    <property type="entry name" value="PP2C-like"/>
    <property type="match status" value="1"/>
</dbReference>
<feature type="compositionally biased region" description="Basic and acidic residues" evidence="1">
    <location>
        <begin position="60"/>
        <end position="71"/>
    </location>
</feature>
<evidence type="ECO:0000259" key="2">
    <source>
        <dbReference type="Pfam" id="PF13672"/>
    </source>
</evidence>
<organism evidence="3 4">
    <name type="scientific">Sulfuriferula multivorans</name>
    <dbReference type="NCBI Taxonomy" id="1559896"/>
    <lineage>
        <taxon>Bacteria</taxon>
        <taxon>Pseudomonadati</taxon>
        <taxon>Pseudomonadota</taxon>
        <taxon>Betaproteobacteria</taxon>
        <taxon>Nitrosomonadales</taxon>
        <taxon>Sulfuricellaceae</taxon>
        <taxon>Sulfuriferula</taxon>
    </lineage>
</organism>
<comment type="caution">
    <text evidence="3">The sequence shown here is derived from an EMBL/GenBank/DDBJ whole genome shotgun (WGS) entry which is preliminary data.</text>
</comment>
<dbReference type="InterPro" id="IPR001932">
    <property type="entry name" value="PPM-type_phosphatase-like_dom"/>
</dbReference>
<dbReference type="InterPro" id="IPR036457">
    <property type="entry name" value="PPM-type-like_dom_sf"/>
</dbReference>
<protein>
    <submittedName>
        <fullName evidence="3">Protein phosphatase 2C domain-containing protein</fullName>
    </submittedName>
</protein>
<dbReference type="AlphaFoldDB" id="A0A7C9P2B8"/>
<evidence type="ECO:0000313" key="3">
    <source>
        <dbReference type="EMBL" id="NDP46846.1"/>
    </source>
</evidence>
<dbReference type="InterPro" id="IPR013783">
    <property type="entry name" value="Ig-like_fold"/>
</dbReference>
<dbReference type="Proteomes" id="UP000483432">
    <property type="component" value="Unassembled WGS sequence"/>
</dbReference>
<dbReference type="Pfam" id="PF13672">
    <property type="entry name" value="PP2C_2"/>
    <property type="match status" value="1"/>
</dbReference>
<dbReference type="Gene3D" id="2.60.40.10">
    <property type="entry name" value="Immunoglobulins"/>
    <property type="match status" value="1"/>
</dbReference>
<reference evidence="3 4" key="1">
    <citation type="submission" date="2019-09" db="EMBL/GenBank/DDBJ databases">
        <title>H2 Metabolism Revealed by Metagenomic Analysis in Subglacial Sediment of East Antarctica.</title>
        <authorList>
            <person name="Yang Z."/>
            <person name="Zhang Y."/>
            <person name="Lv Y."/>
            <person name="Yan W."/>
            <person name="Xiao X."/>
            <person name="Sun B."/>
            <person name="Ma H."/>
        </authorList>
    </citation>
    <scope>NUCLEOTIDE SEQUENCE [LARGE SCALE GENOMIC DNA]</scope>
    <source>
        <strain evidence="3">Bin2_2</strain>
    </source>
</reference>
<gene>
    <name evidence="3" type="ORF">GZ085_00370</name>
</gene>
<sequence length="582" mass="63243">MDMRAVMMKKHIRSFIQECLKPEEASDVHGFMENKIAVDALMQEIVKVVQKHWRKHLDERKKLPMEVKNNNEGDSPETEPTHQLPATTPQGIVERPPLGHGQTTHPNPGPARNVSNEGAPAAAAPTPPSVPAPAPSQAVEPVQPIKASPVVTPNPATLSAPAQPAVIPKAAPHAPAPLAAQVSFRFVNGKSGVEYCAKPTSSGADAATCKIKLVELPSDIGLSWDASTGEIKGIPGKDGSFEVKVWFAFGATDSPHTSKTELVINPDPKSLWKDLPSNREDPYWKADEDSKHVQGDNALMVAASKRGRSHAHVGSFRDDDFLLSYLPEGQWHIAIVSDGAGSAKFSRRGSEIICHNGGKHLKELLSGEGGMQVQQATEALHQARVSGASTDAAIGQLHNALFTTIGYTAHHVTKAIMDEFPKRQELGAAFKDYSSTALIGLCRRFPFGVLCATYWVGDGAVAIMRNSHDTILLGEADSGEFSGQTRFLDPAEVTQEALLKRIRFELIDDFKAMILMSDGISDPFFETDANLGNHAKWVSLWKDLDDKAQIEKKDVDVAVRLLAWLDFWSPGNHDDRTIAAIY</sequence>